<protein>
    <submittedName>
        <fullName evidence="1">Uncharacterized protein</fullName>
    </submittedName>
</protein>
<name>A0AC59ZGD4_RANTA</name>
<evidence type="ECO:0000313" key="2">
    <source>
        <dbReference type="Proteomes" id="UP001162501"/>
    </source>
</evidence>
<proteinExistence type="predicted"/>
<reference evidence="1" key="1">
    <citation type="submission" date="2023-05" db="EMBL/GenBank/DDBJ databases">
        <authorList>
            <consortium name="ELIXIR-Norway"/>
        </authorList>
    </citation>
    <scope>NUCLEOTIDE SEQUENCE</scope>
</reference>
<gene>
    <name evidence="1" type="ORF">MRATA1EN22A_LOCUS18207</name>
</gene>
<sequence>FIQGTEKTLWIFSHLPHKKVPMIVLRDSKEEHATFWKTPKANLLKGTVDSVYTVLFFFFILVSHEKGLVVQSCPSLHNTMDCSPPGSSVPGISQ</sequence>
<organism evidence="1 2">
    <name type="scientific">Rangifer tarandus platyrhynchus</name>
    <name type="common">Svalbard reindeer</name>
    <dbReference type="NCBI Taxonomy" id="3082113"/>
    <lineage>
        <taxon>Eukaryota</taxon>
        <taxon>Metazoa</taxon>
        <taxon>Chordata</taxon>
        <taxon>Craniata</taxon>
        <taxon>Vertebrata</taxon>
        <taxon>Euteleostomi</taxon>
        <taxon>Mammalia</taxon>
        <taxon>Eutheria</taxon>
        <taxon>Laurasiatheria</taxon>
        <taxon>Artiodactyla</taxon>
        <taxon>Ruminantia</taxon>
        <taxon>Pecora</taxon>
        <taxon>Cervidae</taxon>
        <taxon>Odocoileinae</taxon>
        <taxon>Rangifer</taxon>
    </lineage>
</organism>
<reference evidence="1" key="2">
    <citation type="submission" date="2025-03" db="EMBL/GenBank/DDBJ databases">
        <authorList>
            <consortium name="ELIXIR-Norway"/>
            <consortium name="Elixir Norway"/>
        </authorList>
    </citation>
    <scope>NUCLEOTIDE SEQUENCE</scope>
</reference>
<feature type="non-terminal residue" evidence="1">
    <location>
        <position position="94"/>
    </location>
</feature>
<evidence type="ECO:0000313" key="1">
    <source>
        <dbReference type="EMBL" id="CAN0417229.1"/>
    </source>
</evidence>
<feature type="non-terminal residue" evidence="1">
    <location>
        <position position="1"/>
    </location>
</feature>
<accession>A0AC59ZGD4</accession>
<dbReference type="EMBL" id="OX596113">
    <property type="protein sequence ID" value="CAN0417229.1"/>
    <property type="molecule type" value="Genomic_DNA"/>
</dbReference>
<dbReference type="Proteomes" id="UP001162501">
    <property type="component" value="Chromosome 29"/>
</dbReference>